<dbReference type="Proteomes" id="UP001189429">
    <property type="component" value="Unassembled WGS sequence"/>
</dbReference>
<name>A0ABN9Q5P8_9DINO</name>
<feature type="repeat" description="ANK" evidence="3">
    <location>
        <begin position="168"/>
        <end position="201"/>
    </location>
</feature>
<dbReference type="SMART" id="SM00248">
    <property type="entry name" value="ANK"/>
    <property type="match status" value="8"/>
</dbReference>
<feature type="repeat" description="ANK" evidence="3">
    <location>
        <begin position="105"/>
        <end position="137"/>
    </location>
</feature>
<organism evidence="4 5">
    <name type="scientific">Prorocentrum cordatum</name>
    <dbReference type="NCBI Taxonomy" id="2364126"/>
    <lineage>
        <taxon>Eukaryota</taxon>
        <taxon>Sar</taxon>
        <taxon>Alveolata</taxon>
        <taxon>Dinophyceae</taxon>
        <taxon>Prorocentrales</taxon>
        <taxon>Prorocentraceae</taxon>
        <taxon>Prorocentrum</taxon>
    </lineage>
</organism>
<dbReference type="PANTHER" id="PTHR24171">
    <property type="entry name" value="ANKYRIN REPEAT DOMAIN-CONTAINING PROTEIN 39-RELATED"/>
    <property type="match status" value="1"/>
</dbReference>
<dbReference type="PANTHER" id="PTHR24171:SF9">
    <property type="entry name" value="ANKYRIN REPEAT DOMAIN-CONTAINING PROTEIN 39"/>
    <property type="match status" value="1"/>
</dbReference>
<dbReference type="Pfam" id="PF00023">
    <property type="entry name" value="Ank"/>
    <property type="match status" value="1"/>
</dbReference>
<evidence type="ECO:0000313" key="4">
    <source>
        <dbReference type="EMBL" id="CAK0801064.1"/>
    </source>
</evidence>
<keyword evidence="2 3" id="KW-0040">ANK repeat</keyword>
<sequence>MAEAEAEGAPADAGLGLGSLAQRFEKDGIDTAFLEEPFLEESELGDGESLRARLVTLSPDDRRKFLKTVDQHGRTGLIIAARRGDADLTAVLLDAGANPNECDASGSTALHYAGGRGSAAVVEALLNARADIEKKDDQGETPLLWAGSVRALGLLLRAGADAHARGCRGRTALMLASARGDADSVELLAQQAGTDLDLCDDSGTSAHATAVTAGHSAVADLLVRLGAAATPQLAPRIAAREDALHEAARSGDAGACRSFLAGGDVAVDHEVAGETALLLAAGCGSAAAVEVLLQHRADPNRADGFLQETPLMRAVLGGCAQEVLWLLLEARADPSLGDLSGRTPLDAAVAWKSHAGAKILQAAAAGQLDFSNLD</sequence>
<dbReference type="Pfam" id="PF12796">
    <property type="entry name" value="Ank_2"/>
    <property type="match status" value="2"/>
</dbReference>
<evidence type="ECO:0000256" key="2">
    <source>
        <dbReference type="ARBA" id="ARBA00023043"/>
    </source>
</evidence>
<dbReference type="PROSITE" id="PS50088">
    <property type="entry name" value="ANK_REPEAT"/>
    <property type="match status" value="4"/>
</dbReference>
<dbReference type="InterPro" id="IPR036770">
    <property type="entry name" value="Ankyrin_rpt-contain_sf"/>
</dbReference>
<evidence type="ECO:0000256" key="1">
    <source>
        <dbReference type="ARBA" id="ARBA00022737"/>
    </source>
</evidence>
<comment type="caution">
    <text evidence="4">The sequence shown here is derived from an EMBL/GenBank/DDBJ whole genome shotgun (WGS) entry which is preliminary data.</text>
</comment>
<evidence type="ECO:0000313" key="5">
    <source>
        <dbReference type="Proteomes" id="UP001189429"/>
    </source>
</evidence>
<dbReference type="SUPFAM" id="SSF48403">
    <property type="entry name" value="Ankyrin repeat"/>
    <property type="match status" value="1"/>
</dbReference>
<feature type="repeat" description="ANK" evidence="3">
    <location>
        <begin position="272"/>
        <end position="304"/>
    </location>
</feature>
<keyword evidence="5" id="KW-1185">Reference proteome</keyword>
<protein>
    <submittedName>
        <fullName evidence="4">Uncharacterized protein</fullName>
    </submittedName>
</protein>
<dbReference type="Pfam" id="PF13857">
    <property type="entry name" value="Ank_5"/>
    <property type="match status" value="1"/>
</dbReference>
<dbReference type="InterPro" id="IPR002110">
    <property type="entry name" value="Ankyrin_rpt"/>
</dbReference>
<gene>
    <name evidence="4" type="ORF">PCOR1329_LOCUS9049</name>
</gene>
<proteinExistence type="predicted"/>
<accession>A0ABN9Q5P8</accession>
<evidence type="ECO:0000256" key="3">
    <source>
        <dbReference type="PROSITE-ProRule" id="PRU00023"/>
    </source>
</evidence>
<feature type="repeat" description="ANK" evidence="3">
    <location>
        <begin position="72"/>
        <end position="104"/>
    </location>
</feature>
<keyword evidence="1" id="KW-0677">Repeat</keyword>
<dbReference type="Gene3D" id="1.25.40.20">
    <property type="entry name" value="Ankyrin repeat-containing domain"/>
    <property type="match status" value="3"/>
</dbReference>
<dbReference type="EMBL" id="CAUYUJ010002503">
    <property type="protein sequence ID" value="CAK0801064.1"/>
    <property type="molecule type" value="Genomic_DNA"/>
</dbReference>
<dbReference type="PROSITE" id="PS50297">
    <property type="entry name" value="ANK_REP_REGION"/>
    <property type="match status" value="3"/>
</dbReference>
<reference evidence="4" key="1">
    <citation type="submission" date="2023-10" db="EMBL/GenBank/DDBJ databases">
        <authorList>
            <person name="Chen Y."/>
            <person name="Shah S."/>
            <person name="Dougan E. K."/>
            <person name="Thang M."/>
            <person name="Chan C."/>
        </authorList>
    </citation>
    <scope>NUCLEOTIDE SEQUENCE [LARGE SCALE GENOMIC DNA]</scope>
</reference>